<organism evidence="5">
    <name type="scientific">hydrothermal vent metagenome</name>
    <dbReference type="NCBI Taxonomy" id="652676"/>
    <lineage>
        <taxon>unclassified sequences</taxon>
        <taxon>metagenomes</taxon>
        <taxon>ecological metagenomes</taxon>
    </lineage>
</organism>
<dbReference type="Pfam" id="PF13193">
    <property type="entry name" value="AMP-binding_C"/>
    <property type="match status" value="1"/>
</dbReference>
<evidence type="ECO:0000256" key="1">
    <source>
        <dbReference type="ARBA" id="ARBA00006432"/>
    </source>
</evidence>
<evidence type="ECO:0000259" key="4">
    <source>
        <dbReference type="Pfam" id="PF13193"/>
    </source>
</evidence>
<evidence type="ECO:0000313" key="5">
    <source>
        <dbReference type="EMBL" id="CUV01372.1"/>
    </source>
</evidence>
<dbReference type="InterPro" id="IPR020845">
    <property type="entry name" value="AMP-binding_CS"/>
</dbReference>
<evidence type="ECO:0000256" key="2">
    <source>
        <dbReference type="ARBA" id="ARBA00022598"/>
    </source>
</evidence>
<dbReference type="Gene3D" id="3.40.50.12780">
    <property type="entry name" value="N-terminal domain of ligase-like"/>
    <property type="match status" value="1"/>
</dbReference>
<dbReference type="InterPro" id="IPR000873">
    <property type="entry name" value="AMP-dep_synth/lig_dom"/>
</dbReference>
<dbReference type="InterPro" id="IPR042099">
    <property type="entry name" value="ANL_N_sf"/>
</dbReference>
<dbReference type="InterPro" id="IPR045851">
    <property type="entry name" value="AMP-bd_C_sf"/>
</dbReference>
<dbReference type="GO" id="GO:0031956">
    <property type="term" value="F:medium-chain fatty acid-CoA ligase activity"/>
    <property type="evidence" value="ECO:0007669"/>
    <property type="project" value="TreeGrafter"/>
</dbReference>
<protein>
    <submittedName>
        <fullName evidence="5">Long-chain-fatty-acid--CoA ligase</fullName>
        <ecNumber evidence="5">6.2.1.3</ecNumber>
    </submittedName>
</protein>
<dbReference type="Gene3D" id="3.30.300.30">
    <property type="match status" value="1"/>
</dbReference>
<proteinExistence type="inferred from homology"/>
<dbReference type="EMBL" id="FAXA01000056">
    <property type="protein sequence ID" value="CUV01372.1"/>
    <property type="molecule type" value="Genomic_DNA"/>
</dbReference>
<sequence>MPTDTQKPWEQSLGQFLEEVVSRNPDKTFIEIGGLSRTYQEFYDGVRKSAAMFAVLGIEKGDRVCLFLPNCIEYVYSWFGLSLIGAIAVPVNTAYKRDEMAYILNNAEAKGLVTDPSLAGVAGAAADLASCVKVRLLRGAEGSIPDGWTDFGEAHVAAVALESPPEISPHDISMLVYTSGTTGNPKGVQCTHLMYVAAGQGFAHWTEATSDDRFFTCLPYYHANIQYYSTMGALAAGGTLVVVDRFSASRFWGQVREAQATVVNFIGMMMPVLAKNEPLPDDKDNTVRLFYGSPSFPPEFLADFQDRFDTDIIVGFGMTETCFGTIEKIGKERRAGSSGEPRQHPQGGFKNQVRIVDPVTGVPVGVDTVGEITIHNPAIMPGYWRNDEQNAETLRDGWLYTGDLGWVDSDGFLYFVDRKKDIIRRRGENISSQEVENVVKRHPNVLDCAVLAVPSELGEDEVKAYVTPREGATPDPEELVYWCAENLAYFKVPRYWEIRDELPRTPSLRVRKDVLRQEKEDLIEGCFDREASGIKLR</sequence>
<dbReference type="CDD" id="cd05934">
    <property type="entry name" value="FACL_DitJ_like"/>
    <property type="match status" value="1"/>
</dbReference>
<dbReference type="SUPFAM" id="SSF56801">
    <property type="entry name" value="Acetyl-CoA synthetase-like"/>
    <property type="match status" value="1"/>
</dbReference>
<dbReference type="EC" id="6.2.1.3" evidence="5"/>
<comment type="similarity">
    <text evidence="1">Belongs to the ATP-dependent AMP-binding enzyme family.</text>
</comment>
<name>A0A160V6I8_9ZZZZ</name>
<keyword evidence="2 5" id="KW-0436">Ligase</keyword>
<reference evidence="5" key="1">
    <citation type="submission" date="2015-10" db="EMBL/GenBank/DDBJ databases">
        <authorList>
            <person name="Gilbert D.G."/>
        </authorList>
    </citation>
    <scope>NUCLEOTIDE SEQUENCE</scope>
</reference>
<dbReference type="AlphaFoldDB" id="A0A160V6I8"/>
<feature type="domain" description="AMP-binding enzyme C-terminal" evidence="4">
    <location>
        <begin position="434"/>
        <end position="507"/>
    </location>
</feature>
<accession>A0A160V6I8</accession>
<dbReference type="InterPro" id="IPR025110">
    <property type="entry name" value="AMP-bd_C"/>
</dbReference>
<dbReference type="GO" id="GO:0004467">
    <property type="term" value="F:long-chain fatty acid-CoA ligase activity"/>
    <property type="evidence" value="ECO:0007669"/>
    <property type="project" value="UniProtKB-EC"/>
</dbReference>
<feature type="domain" description="AMP-dependent synthetase/ligase" evidence="3">
    <location>
        <begin position="17"/>
        <end position="384"/>
    </location>
</feature>
<gene>
    <name evidence="5" type="ORF">MGWOODY_Clf1353</name>
</gene>
<dbReference type="PROSITE" id="PS00455">
    <property type="entry name" value="AMP_BINDING"/>
    <property type="match status" value="1"/>
</dbReference>
<dbReference type="PANTHER" id="PTHR43201">
    <property type="entry name" value="ACYL-COA SYNTHETASE"/>
    <property type="match status" value="1"/>
</dbReference>
<dbReference type="PANTHER" id="PTHR43201:SF5">
    <property type="entry name" value="MEDIUM-CHAIN ACYL-COA LIGASE ACSF2, MITOCHONDRIAL"/>
    <property type="match status" value="1"/>
</dbReference>
<dbReference type="Pfam" id="PF00501">
    <property type="entry name" value="AMP-binding"/>
    <property type="match status" value="1"/>
</dbReference>
<evidence type="ECO:0000259" key="3">
    <source>
        <dbReference type="Pfam" id="PF00501"/>
    </source>
</evidence>